<evidence type="ECO:0000313" key="4">
    <source>
        <dbReference type="Proteomes" id="UP000194432"/>
    </source>
</evidence>
<gene>
    <name evidence="3" type="ORF">CBP34_09965</name>
</gene>
<feature type="region of interest" description="Disordered" evidence="1">
    <location>
        <begin position="1"/>
        <end position="26"/>
    </location>
</feature>
<evidence type="ECO:0000256" key="1">
    <source>
        <dbReference type="SAM" id="MobiDB-lite"/>
    </source>
</evidence>
<organism evidence="3 4">
    <name type="scientific">Acidovorax carolinensis</name>
    <dbReference type="NCBI Taxonomy" id="553814"/>
    <lineage>
        <taxon>Bacteria</taxon>
        <taxon>Pseudomonadati</taxon>
        <taxon>Pseudomonadota</taxon>
        <taxon>Betaproteobacteria</taxon>
        <taxon>Burkholderiales</taxon>
        <taxon>Comamonadaceae</taxon>
        <taxon>Acidovorax</taxon>
    </lineage>
</organism>
<feature type="transmembrane region" description="Helical" evidence="2">
    <location>
        <begin position="126"/>
        <end position="145"/>
    </location>
</feature>
<accession>A0A240U704</accession>
<keyword evidence="4" id="KW-1185">Reference proteome</keyword>
<keyword evidence="2" id="KW-0812">Transmembrane</keyword>
<dbReference type="Proteomes" id="UP000194432">
    <property type="component" value="Chromosome 1"/>
</dbReference>
<feature type="transmembrane region" description="Helical" evidence="2">
    <location>
        <begin position="60"/>
        <end position="79"/>
    </location>
</feature>
<feature type="transmembrane region" description="Helical" evidence="2">
    <location>
        <begin position="33"/>
        <end position="54"/>
    </location>
</feature>
<protein>
    <recommendedName>
        <fullName evidence="5">Cold-shock protein</fullName>
    </recommendedName>
</protein>
<proteinExistence type="predicted"/>
<dbReference type="AlphaFoldDB" id="A0A240U704"/>
<dbReference type="Pfam" id="PF06961">
    <property type="entry name" value="DUF1294"/>
    <property type="match status" value="1"/>
</dbReference>
<dbReference type="InterPro" id="IPR010718">
    <property type="entry name" value="DUF1294"/>
</dbReference>
<evidence type="ECO:0008006" key="5">
    <source>
        <dbReference type="Google" id="ProtNLM"/>
    </source>
</evidence>
<reference evidence="3 4" key="1">
    <citation type="submission" date="2017-05" db="EMBL/GenBank/DDBJ databases">
        <title>Polyphasic characterization of four soil-derived phenanthrene-degrading Acidovorax strains and proposal of Acidovorax phenanthrenivorans sp. nov.</title>
        <authorList>
            <person name="Singleton D.R."/>
            <person name="Lee J."/>
            <person name="Dickey A.N."/>
            <person name="Stroud A."/>
            <person name="Scholl E.H."/>
            <person name="Wright F.A."/>
            <person name="Aitken M.D."/>
        </authorList>
    </citation>
    <scope>NUCLEOTIDE SEQUENCE [LARGE SCALE GENOMIC DNA]</scope>
    <source>
        <strain evidence="3">NA3</strain>
    </source>
</reference>
<sequence>MVGPAAWPGPDGARWRRGRQPDTRAARSPSAGVTVLIPLILVSGWAALLAWGAWTEQLPLWLPGALLAINLLTFAIYAADKRAAQRGGWRTREKNLHLLSLAGGWPAAWFAQQTLRHKSRKAAFRAVYWVMVTLHCCALAAWVLGRLG</sequence>
<evidence type="ECO:0000313" key="3">
    <source>
        <dbReference type="EMBL" id="ART53602.1"/>
    </source>
</evidence>
<keyword evidence="2" id="KW-0472">Membrane</keyword>
<dbReference type="KEGG" id="acin:CBP34_09965"/>
<evidence type="ECO:0000256" key="2">
    <source>
        <dbReference type="SAM" id="Phobius"/>
    </source>
</evidence>
<dbReference type="EMBL" id="CP021361">
    <property type="protein sequence ID" value="ART53602.1"/>
    <property type="molecule type" value="Genomic_DNA"/>
</dbReference>
<keyword evidence="2" id="KW-1133">Transmembrane helix</keyword>
<name>A0A240U704_9BURK</name>